<protein>
    <submittedName>
        <fullName evidence="4">Serine protease inhibitor A3K-like</fullName>
    </submittedName>
</protein>
<name>A0A3Q2DL32_CYPVA</name>
<dbReference type="OMA" id="RFWLSNL"/>
<evidence type="ECO:0000313" key="4">
    <source>
        <dbReference type="Ensembl" id="ENSCVAP00000020296.1"/>
    </source>
</evidence>
<dbReference type="InterPro" id="IPR000215">
    <property type="entry name" value="Serpin_fam"/>
</dbReference>
<dbReference type="Gene3D" id="2.30.39.10">
    <property type="entry name" value="Alpha-1-antitrypsin, domain 1"/>
    <property type="match status" value="1"/>
</dbReference>
<dbReference type="OrthoDB" id="671595at2759"/>
<dbReference type="GeneID" id="107097362"/>
<dbReference type="PANTHER" id="PTHR11461:SF372">
    <property type="entry name" value="ACCESSORY GLAND PROTEIN ACP76A-RELATED"/>
    <property type="match status" value="1"/>
</dbReference>
<dbReference type="InterPro" id="IPR023796">
    <property type="entry name" value="Serpin_dom"/>
</dbReference>
<dbReference type="InterPro" id="IPR042185">
    <property type="entry name" value="Serpin_sf_2"/>
</dbReference>
<feature type="chain" id="PRO_5018688096" evidence="2">
    <location>
        <begin position="22"/>
        <end position="440"/>
    </location>
</feature>
<evidence type="ECO:0000259" key="3">
    <source>
        <dbReference type="SMART" id="SM00093"/>
    </source>
</evidence>
<evidence type="ECO:0000313" key="5">
    <source>
        <dbReference type="Proteomes" id="UP000265020"/>
    </source>
</evidence>
<dbReference type="SMART" id="SM00093">
    <property type="entry name" value="SERPIN"/>
    <property type="match status" value="1"/>
</dbReference>
<feature type="signal peptide" evidence="2">
    <location>
        <begin position="1"/>
        <end position="21"/>
    </location>
</feature>
<dbReference type="STRING" id="28743.ENSCVAP00000020296"/>
<reference evidence="4" key="2">
    <citation type="submission" date="2025-09" db="UniProtKB">
        <authorList>
            <consortium name="Ensembl"/>
        </authorList>
    </citation>
    <scope>IDENTIFICATION</scope>
</reference>
<organism evidence="4 5">
    <name type="scientific">Cyprinodon variegatus</name>
    <name type="common">Sheepshead minnow</name>
    <dbReference type="NCBI Taxonomy" id="28743"/>
    <lineage>
        <taxon>Eukaryota</taxon>
        <taxon>Metazoa</taxon>
        <taxon>Chordata</taxon>
        <taxon>Craniata</taxon>
        <taxon>Vertebrata</taxon>
        <taxon>Euteleostomi</taxon>
        <taxon>Actinopterygii</taxon>
        <taxon>Neopterygii</taxon>
        <taxon>Teleostei</taxon>
        <taxon>Neoteleostei</taxon>
        <taxon>Acanthomorphata</taxon>
        <taxon>Ovalentaria</taxon>
        <taxon>Atherinomorphae</taxon>
        <taxon>Cyprinodontiformes</taxon>
        <taxon>Cyprinodontidae</taxon>
        <taxon>Cyprinodon</taxon>
    </lineage>
</organism>
<dbReference type="AlphaFoldDB" id="A0A3Q2DL32"/>
<dbReference type="Ensembl" id="ENSCVAT00000014722.1">
    <property type="protein sequence ID" value="ENSCVAP00000020296.1"/>
    <property type="gene ID" value="ENSCVAG00000000061.1"/>
</dbReference>
<dbReference type="GO" id="GO:0005615">
    <property type="term" value="C:extracellular space"/>
    <property type="evidence" value="ECO:0007669"/>
    <property type="project" value="InterPro"/>
</dbReference>
<comment type="similarity">
    <text evidence="1">Belongs to the serpin family.</text>
</comment>
<proteinExistence type="inferred from homology"/>
<sequence length="440" mass="48745">MPVWCSLACIAVLGLLSGSSGLISALQNPEKLFTRPVRRDVKAIPQNQLNISALNTALAFEPYQDLTARSAVGQQDNVLFSPLGLASALALLCRASDPESRRRALQVLGVEDRTSQKSFEATLSALADLQHNLTLREGGGEGVYQKMQSEAVVEAAIGSNGSGADAGNDSDVNDGAEGRSQLLVRSNLHVDGKPSVDFEGFLSQLQHPEQPELNTSFETLMTDLQDSDKLNLNSFVYFKGLQPFERRHTVLRSFQLNATTSVEVDMMFLDDSSEVMMLYDTNCSATVVRLAFTERLSSLLLLPKGGIQPLEDCLSDNRMRFWLSNLKPGRAEIRFPKFQLRKSYNLESILRKAGISSLSLHAGNVSWTQEMRKLKLHEALHEVMLEVEESGSREMAKMDVPLDFSVPQRITFDRPFILIIYDHLTGLVLLISRITDPTDV</sequence>
<dbReference type="InterPro" id="IPR023795">
    <property type="entry name" value="Serpin_CS"/>
</dbReference>
<dbReference type="SUPFAM" id="SSF56574">
    <property type="entry name" value="Serpins"/>
    <property type="match status" value="1"/>
</dbReference>
<dbReference type="Gene3D" id="3.30.497.10">
    <property type="entry name" value="Antithrombin, subunit I, domain 2"/>
    <property type="match status" value="2"/>
</dbReference>
<dbReference type="GeneTree" id="ENSGT00940000159462"/>
<dbReference type="Pfam" id="PF00079">
    <property type="entry name" value="Serpin"/>
    <property type="match status" value="2"/>
</dbReference>
<dbReference type="KEGG" id="cvg:107097362"/>
<dbReference type="RefSeq" id="XP_015249975.1">
    <property type="nucleotide sequence ID" value="XM_015394489.1"/>
</dbReference>
<evidence type="ECO:0000256" key="2">
    <source>
        <dbReference type="SAM" id="SignalP"/>
    </source>
</evidence>
<dbReference type="PANTHER" id="PTHR11461">
    <property type="entry name" value="SERINE PROTEASE INHIBITOR, SERPIN"/>
    <property type="match status" value="1"/>
</dbReference>
<dbReference type="Proteomes" id="UP000265020">
    <property type="component" value="Unassembled WGS sequence"/>
</dbReference>
<dbReference type="InterPro" id="IPR036186">
    <property type="entry name" value="Serpin_sf"/>
</dbReference>
<accession>A0A3Q2DL32</accession>
<feature type="domain" description="Serpin" evidence="3">
    <location>
        <begin position="60"/>
        <end position="437"/>
    </location>
</feature>
<dbReference type="InterPro" id="IPR042178">
    <property type="entry name" value="Serpin_sf_1"/>
</dbReference>
<keyword evidence="2" id="KW-0732">Signal</keyword>
<dbReference type="GO" id="GO:0004867">
    <property type="term" value="F:serine-type endopeptidase inhibitor activity"/>
    <property type="evidence" value="ECO:0007669"/>
    <property type="project" value="InterPro"/>
</dbReference>
<reference evidence="4" key="1">
    <citation type="submission" date="2025-08" db="UniProtKB">
        <authorList>
            <consortium name="Ensembl"/>
        </authorList>
    </citation>
    <scope>IDENTIFICATION</scope>
</reference>
<evidence type="ECO:0000256" key="1">
    <source>
        <dbReference type="RuleBase" id="RU000411"/>
    </source>
</evidence>
<keyword evidence="5" id="KW-1185">Reference proteome</keyword>
<dbReference type="PROSITE" id="PS00284">
    <property type="entry name" value="SERPIN"/>
    <property type="match status" value="1"/>
</dbReference>